<keyword evidence="5 7" id="KW-0472">Membrane</keyword>
<dbReference type="Pfam" id="PF03661">
    <property type="entry name" value="TMEM33_Pom33"/>
    <property type="match status" value="2"/>
</dbReference>
<keyword evidence="9" id="KW-1185">Reference proteome</keyword>
<dbReference type="GO" id="GO:0071786">
    <property type="term" value="P:endoplasmic reticulum tubular network organization"/>
    <property type="evidence" value="ECO:0007669"/>
    <property type="project" value="TreeGrafter"/>
</dbReference>
<dbReference type="Proteomes" id="UP000218231">
    <property type="component" value="Unassembled WGS sequence"/>
</dbReference>
<dbReference type="AlphaFoldDB" id="A0A2A2L1K5"/>
<evidence type="ECO:0000313" key="9">
    <source>
        <dbReference type="Proteomes" id="UP000218231"/>
    </source>
</evidence>
<evidence type="ECO:0000256" key="5">
    <source>
        <dbReference type="ARBA" id="ARBA00023136"/>
    </source>
</evidence>
<dbReference type="PANTHER" id="PTHR12703:SF4">
    <property type="entry name" value="TRANSMEMBRANE PROTEIN 33"/>
    <property type="match status" value="1"/>
</dbReference>
<evidence type="ECO:0000256" key="4">
    <source>
        <dbReference type="ARBA" id="ARBA00022989"/>
    </source>
</evidence>
<feature type="transmembrane region" description="Helical" evidence="7">
    <location>
        <begin position="144"/>
        <end position="164"/>
    </location>
</feature>
<dbReference type="InterPro" id="IPR051645">
    <property type="entry name" value="PER33/POM33_regulator"/>
</dbReference>
<evidence type="ECO:0008006" key="10">
    <source>
        <dbReference type="Google" id="ProtNLM"/>
    </source>
</evidence>
<feature type="region of interest" description="Disordered" evidence="6">
    <location>
        <begin position="1"/>
        <end position="29"/>
    </location>
</feature>
<reference evidence="8 9" key="1">
    <citation type="journal article" date="2017" name="Curr. Biol.">
        <title>Genome architecture and evolution of a unichromosomal asexual nematode.</title>
        <authorList>
            <person name="Fradin H."/>
            <person name="Zegar C."/>
            <person name="Gutwein M."/>
            <person name="Lucas J."/>
            <person name="Kovtun M."/>
            <person name="Corcoran D."/>
            <person name="Baugh L.R."/>
            <person name="Kiontke K."/>
            <person name="Gunsalus K."/>
            <person name="Fitch D.H."/>
            <person name="Piano F."/>
        </authorList>
    </citation>
    <scope>NUCLEOTIDE SEQUENCE [LARGE SCALE GENOMIC DNA]</scope>
    <source>
        <strain evidence="8">PF1309</strain>
    </source>
</reference>
<evidence type="ECO:0000256" key="2">
    <source>
        <dbReference type="ARBA" id="ARBA00007322"/>
    </source>
</evidence>
<comment type="subcellular location">
    <subcellularLocation>
        <location evidence="1">Membrane</location>
        <topology evidence="1">Multi-pass membrane protein</topology>
    </subcellularLocation>
</comment>
<evidence type="ECO:0000256" key="3">
    <source>
        <dbReference type="ARBA" id="ARBA00022692"/>
    </source>
</evidence>
<feature type="compositionally biased region" description="Basic and acidic residues" evidence="6">
    <location>
        <begin position="1"/>
        <end position="14"/>
    </location>
</feature>
<organism evidence="8 9">
    <name type="scientific">Diploscapter pachys</name>
    <dbReference type="NCBI Taxonomy" id="2018661"/>
    <lineage>
        <taxon>Eukaryota</taxon>
        <taxon>Metazoa</taxon>
        <taxon>Ecdysozoa</taxon>
        <taxon>Nematoda</taxon>
        <taxon>Chromadorea</taxon>
        <taxon>Rhabditida</taxon>
        <taxon>Rhabditina</taxon>
        <taxon>Rhabditomorpha</taxon>
        <taxon>Rhabditoidea</taxon>
        <taxon>Rhabditidae</taxon>
        <taxon>Diploscapter</taxon>
    </lineage>
</organism>
<dbReference type="PANTHER" id="PTHR12703">
    <property type="entry name" value="TRANSMEMBRANE PROTEIN 33"/>
    <property type="match status" value="1"/>
</dbReference>
<evidence type="ECO:0000256" key="6">
    <source>
        <dbReference type="SAM" id="MobiDB-lite"/>
    </source>
</evidence>
<keyword evidence="4 7" id="KW-1133">Transmembrane helix</keyword>
<comment type="caution">
    <text evidence="8">The sequence shown here is derived from an EMBL/GenBank/DDBJ whole genome shotgun (WGS) entry which is preliminary data.</text>
</comment>
<gene>
    <name evidence="8" type="ORF">WR25_04892</name>
</gene>
<comment type="similarity">
    <text evidence="2">Belongs to the PER33/POM33 family.</text>
</comment>
<name>A0A2A2L1K5_9BILA</name>
<dbReference type="GO" id="GO:0016020">
    <property type="term" value="C:membrane"/>
    <property type="evidence" value="ECO:0007669"/>
    <property type="project" value="UniProtKB-SubCell"/>
</dbReference>
<dbReference type="EMBL" id="LIAE01007323">
    <property type="protein sequence ID" value="PAV80058.1"/>
    <property type="molecule type" value="Genomic_DNA"/>
</dbReference>
<dbReference type="STRING" id="2018661.A0A2A2L1K5"/>
<evidence type="ECO:0000256" key="7">
    <source>
        <dbReference type="SAM" id="Phobius"/>
    </source>
</evidence>
<dbReference type="OrthoDB" id="5581259at2759"/>
<protein>
    <recommendedName>
        <fullName evidence="10">Transmembrane protein 33</fullName>
    </recommendedName>
</protein>
<dbReference type="GO" id="GO:0005783">
    <property type="term" value="C:endoplasmic reticulum"/>
    <property type="evidence" value="ECO:0007669"/>
    <property type="project" value="TreeGrafter"/>
</dbReference>
<accession>A0A2A2L1K5</accession>
<evidence type="ECO:0000313" key="8">
    <source>
        <dbReference type="EMBL" id="PAV80058.1"/>
    </source>
</evidence>
<dbReference type="GO" id="GO:0061024">
    <property type="term" value="P:membrane organization"/>
    <property type="evidence" value="ECO:0007669"/>
    <property type="project" value="TreeGrafter"/>
</dbReference>
<feature type="transmembrane region" description="Helical" evidence="7">
    <location>
        <begin position="57"/>
        <end position="76"/>
    </location>
</feature>
<feature type="transmembrane region" description="Helical" evidence="7">
    <location>
        <begin position="200"/>
        <end position="220"/>
    </location>
</feature>
<dbReference type="InterPro" id="IPR005344">
    <property type="entry name" value="TMEM33/Pom33"/>
</dbReference>
<feature type="compositionally biased region" description="Low complexity" evidence="6">
    <location>
        <begin position="15"/>
        <end position="29"/>
    </location>
</feature>
<keyword evidence="3 7" id="KW-0812">Transmembrane</keyword>
<sequence>MVEIREESTERHDGSGASSSGAGHSGDSGSRNLPAAKSYSQFVTENMSSSILCFTRLLTLYFAFSFVFPIFSVVSYESAYYKTLAAAAATYLLRLKDRVTNFAFSREFLMSLVIEASVLSLFCKRKTYRIPDTDSFHYFIYSTLFMMSAPVTMALLPLVLYAALQAASFLVKMFAETGHGGNSWVLKLDHFTRMQTQNCLGIIACAEIFLVPIVISMLFMGKGSLLMPFIYYRFLTLRYASRRNPSTRQAFFQMRCSLEQVTSSPSCPALVRNMIHKSIALLSNWAPPVMG</sequence>
<proteinExistence type="inferred from homology"/>
<evidence type="ECO:0000256" key="1">
    <source>
        <dbReference type="ARBA" id="ARBA00004141"/>
    </source>
</evidence>